<organism evidence="1 2">
    <name type="scientific">Ciceribacter ferrooxidans</name>
    <dbReference type="NCBI Taxonomy" id="2509717"/>
    <lineage>
        <taxon>Bacteria</taxon>
        <taxon>Pseudomonadati</taxon>
        <taxon>Pseudomonadota</taxon>
        <taxon>Alphaproteobacteria</taxon>
        <taxon>Hyphomicrobiales</taxon>
        <taxon>Rhizobiaceae</taxon>
        <taxon>Ciceribacter</taxon>
    </lineage>
</organism>
<dbReference type="SUPFAM" id="SSF103025">
    <property type="entry name" value="Folate-binding domain"/>
    <property type="match status" value="1"/>
</dbReference>
<reference evidence="1 2" key="1">
    <citation type="submission" date="2019-01" db="EMBL/GenBank/DDBJ databases">
        <authorList>
            <person name="Deng T."/>
        </authorList>
    </citation>
    <scope>NUCLEOTIDE SEQUENCE [LARGE SCALE GENOMIC DNA]</scope>
    <source>
        <strain evidence="1 2">F8825</strain>
    </source>
</reference>
<keyword evidence="2" id="KW-1185">Reference proteome</keyword>
<dbReference type="AlphaFoldDB" id="A0A4Q2TW29"/>
<dbReference type="EMBL" id="SDVB01000094">
    <property type="protein sequence ID" value="RYC25450.1"/>
    <property type="molecule type" value="Genomic_DNA"/>
</dbReference>
<sequence>MRDFPLHYRSALGGKPTPRRRGMTLRVLPEGCVLHILGKASDGDISAAIRAALSSQAHAVRFVAPGQWFVVGDRPLSTADLSEVLATLAPFGDVVEQSHGRARIEIAGENATAVLAKGTAVDLSLTAFPIGNATSTLVGHINAHLTRTGADAFEVLVLRSFAESLWEQLEAMSAEFS</sequence>
<dbReference type="InterPro" id="IPR007375">
    <property type="entry name" value="SoxG"/>
</dbReference>
<dbReference type="Gene3D" id="3.30.1360.120">
    <property type="entry name" value="Probable tRNA modification gtpase trme, domain 1"/>
    <property type="match status" value="1"/>
</dbReference>
<dbReference type="RefSeq" id="WP_129330465.1">
    <property type="nucleotide sequence ID" value="NZ_SDVB01000094.1"/>
</dbReference>
<dbReference type="OrthoDB" id="8098081at2"/>
<name>A0A4Q2TW29_9HYPH</name>
<comment type="caution">
    <text evidence="1">The sequence shown here is derived from an EMBL/GenBank/DDBJ whole genome shotgun (WGS) entry which is preliminary data.</text>
</comment>
<proteinExistence type="predicted"/>
<dbReference type="InterPro" id="IPR027266">
    <property type="entry name" value="TrmE/GcvT-like"/>
</dbReference>
<evidence type="ECO:0000313" key="2">
    <source>
        <dbReference type="Proteomes" id="UP000291088"/>
    </source>
</evidence>
<dbReference type="Gene3D" id="3.30.70.1520">
    <property type="entry name" value="Heterotetrameric sarcosine oxidase"/>
    <property type="match status" value="1"/>
</dbReference>
<evidence type="ECO:0000313" key="1">
    <source>
        <dbReference type="EMBL" id="RYC25450.1"/>
    </source>
</evidence>
<dbReference type="Pfam" id="PF04268">
    <property type="entry name" value="SoxG"/>
    <property type="match status" value="1"/>
</dbReference>
<protein>
    <submittedName>
        <fullName evidence="1">Sarcosine oxidase subunit gamma</fullName>
    </submittedName>
</protein>
<accession>A0A4Q2TW29</accession>
<dbReference type="Proteomes" id="UP000291088">
    <property type="component" value="Unassembled WGS sequence"/>
</dbReference>
<gene>
    <name evidence="1" type="ORF">EUU22_02135</name>
</gene>